<sequence length="131" mass="14447">MLTFDEVMAISKRLMLISDTWADLWMSLHFLPVNVGRIIDLRFSDVDGNSLILKRKGQFGEIRTSIPSPVVAIIQRRKLNYPDDVFIFQSHSNRVKAAVVPVTVIAFNAALKKAADGVTSKSVSSKSASIG</sequence>
<protein>
    <recommendedName>
        <fullName evidence="3">Tyr recombinase domain-containing protein</fullName>
    </recommendedName>
</protein>
<dbReference type="InterPro" id="IPR011010">
    <property type="entry name" value="DNA_brk_join_enz"/>
</dbReference>
<reference evidence="1 2" key="1">
    <citation type="submission" date="2018-06" db="EMBL/GenBank/DDBJ databases">
        <authorList>
            <consortium name="Pathogen Informatics"/>
            <person name="Doyle S."/>
        </authorList>
    </citation>
    <scope>NUCLEOTIDE SEQUENCE [LARGE SCALE GENOMIC DNA]</scope>
    <source>
        <strain evidence="1 2">NCTC11967</strain>
    </source>
</reference>
<evidence type="ECO:0008006" key="3">
    <source>
        <dbReference type="Google" id="ProtNLM"/>
    </source>
</evidence>
<evidence type="ECO:0000313" key="1">
    <source>
        <dbReference type="EMBL" id="SQA62323.1"/>
    </source>
</evidence>
<evidence type="ECO:0000313" key="2">
    <source>
        <dbReference type="Proteomes" id="UP000251313"/>
    </source>
</evidence>
<gene>
    <name evidence="1" type="ORF">NCTC11967_01302</name>
</gene>
<organism evidence="1 2">
    <name type="scientific">Yokenella regensburgei</name>
    <dbReference type="NCBI Taxonomy" id="158877"/>
    <lineage>
        <taxon>Bacteria</taxon>
        <taxon>Pseudomonadati</taxon>
        <taxon>Pseudomonadota</taxon>
        <taxon>Gammaproteobacteria</taxon>
        <taxon>Enterobacterales</taxon>
        <taxon>Enterobacteriaceae</taxon>
        <taxon>Yokenella</taxon>
    </lineage>
</organism>
<comment type="caution">
    <text evidence="1">The sequence shown here is derived from an EMBL/GenBank/DDBJ whole genome shotgun (WGS) entry which is preliminary data.</text>
</comment>
<dbReference type="GO" id="GO:0003677">
    <property type="term" value="F:DNA binding"/>
    <property type="evidence" value="ECO:0007669"/>
    <property type="project" value="InterPro"/>
</dbReference>
<dbReference type="Proteomes" id="UP000251313">
    <property type="component" value="Unassembled WGS sequence"/>
</dbReference>
<proteinExistence type="predicted"/>
<name>A0AB38FSS7_9ENTR</name>
<accession>A0AB38FSS7</accession>
<dbReference type="AlphaFoldDB" id="A0AB38FSS7"/>
<dbReference type="SUPFAM" id="SSF56349">
    <property type="entry name" value="DNA breaking-rejoining enzymes"/>
    <property type="match status" value="1"/>
</dbReference>
<dbReference type="EMBL" id="UAVL01000002">
    <property type="protein sequence ID" value="SQA62323.1"/>
    <property type="molecule type" value="Genomic_DNA"/>
</dbReference>